<accession>A0A1X7U129</accession>
<proteinExistence type="inferred from homology"/>
<dbReference type="InterPro" id="IPR000845">
    <property type="entry name" value="Nucleoside_phosphorylase_d"/>
</dbReference>
<dbReference type="InterPro" id="IPR035994">
    <property type="entry name" value="Nucleoside_phosphorylase_sf"/>
</dbReference>
<comment type="similarity">
    <text evidence="1">Belongs to the PNP/UDP phosphorylase family.</text>
</comment>
<dbReference type="SUPFAM" id="SSF53167">
    <property type="entry name" value="Purine and uridine phosphorylases"/>
    <property type="match status" value="1"/>
</dbReference>
<reference evidence="3" key="2">
    <citation type="submission" date="2017-05" db="UniProtKB">
        <authorList>
            <consortium name="EnsemblMetazoa"/>
        </authorList>
    </citation>
    <scope>IDENTIFICATION</scope>
</reference>
<dbReference type="OrthoDB" id="204058at2759"/>
<dbReference type="GO" id="GO:0009166">
    <property type="term" value="P:nucleotide catabolic process"/>
    <property type="evidence" value="ECO:0007669"/>
    <property type="project" value="InterPro"/>
</dbReference>
<dbReference type="EnsemblMetazoa" id="XM_003389269.2">
    <property type="protein sequence ID" value="XP_003389317.1"/>
    <property type="gene ID" value="LOC100635660"/>
</dbReference>
<dbReference type="CDD" id="cd17763">
    <property type="entry name" value="UP_hUPP-like"/>
    <property type="match status" value="1"/>
</dbReference>
<reference evidence="4" key="1">
    <citation type="journal article" date="2010" name="Nature">
        <title>The Amphimedon queenslandica genome and the evolution of animal complexity.</title>
        <authorList>
            <person name="Srivastava M."/>
            <person name="Simakov O."/>
            <person name="Chapman J."/>
            <person name="Fahey B."/>
            <person name="Gauthier M.E."/>
            <person name="Mitros T."/>
            <person name="Richards G.S."/>
            <person name="Conaco C."/>
            <person name="Dacre M."/>
            <person name="Hellsten U."/>
            <person name="Larroux C."/>
            <person name="Putnam N.H."/>
            <person name="Stanke M."/>
            <person name="Adamska M."/>
            <person name="Darling A."/>
            <person name="Degnan S.M."/>
            <person name="Oakley T.H."/>
            <person name="Plachetzki D.C."/>
            <person name="Zhai Y."/>
            <person name="Adamski M."/>
            <person name="Calcino A."/>
            <person name="Cummins S.F."/>
            <person name="Goodstein D.M."/>
            <person name="Harris C."/>
            <person name="Jackson D.J."/>
            <person name="Leys S.P."/>
            <person name="Shu S."/>
            <person name="Woodcroft B.J."/>
            <person name="Vervoort M."/>
            <person name="Kosik K.S."/>
            <person name="Manning G."/>
            <person name="Degnan B.M."/>
            <person name="Rokhsar D.S."/>
        </authorList>
    </citation>
    <scope>NUCLEOTIDE SEQUENCE [LARGE SCALE GENOMIC DNA]</scope>
</reference>
<dbReference type="InParanoid" id="A0A1X7U129"/>
<dbReference type="InterPro" id="IPR010059">
    <property type="entry name" value="Uridine_phosphorylase_euk"/>
</dbReference>
<protein>
    <recommendedName>
        <fullName evidence="2">Nucleoside phosphorylase domain-containing protein</fullName>
    </recommendedName>
</protein>
<dbReference type="EnsemblMetazoa" id="Aqu2.1.21185_001">
    <property type="protein sequence ID" value="Aqu2.1.21185_001"/>
    <property type="gene ID" value="Aqu2.1.21185"/>
</dbReference>
<evidence type="ECO:0000313" key="4">
    <source>
        <dbReference type="Proteomes" id="UP000007879"/>
    </source>
</evidence>
<dbReference type="Proteomes" id="UP000007879">
    <property type="component" value="Unassembled WGS sequence"/>
</dbReference>
<dbReference type="GO" id="GO:0005829">
    <property type="term" value="C:cytosol"/>
    <property type="evidence" value="ECO:0007669"/>
    <property type="project" value="TreeGrafter"/>
</dbReference>
<dbReference type="AlphaFoldDB" id="A0A1X7U129"/>
<dbReference type="KEGG" id="aqu:100635660"/>
<dbReference type="PANTHER" id="PTHR43691">
    <property type="entry name" value="URIDINE PHOSPHORYLASE"/>
    <property type="match status" value="1"/>
</dbReference>
<dbReference type="Gene3D" id="3.40.50.1580">
    <property type="entry name" value="Nucleoside phosphorylase domain"/>
    <property type="match status" value="1"/>
</dbReference>
<feature type="domain" description="Nucleoside phosphorylase" evidence="2">
    <location>
        <begin position="31"/>
        <end position="276"/>
    </location>
</feature>
<dbReference type="eggNOG" id="KOG3728">
    <property type="taxonomic scope" value="Eukaryota"/>
</dbReference>
<dbReference type="PANTHER" id="PTHR43691:SF11">
    <property type="entry name" value="FI09636P-RELATED"/>
    <property type="match status" value="1"/>
</dbReference>
<dbReference type="Pfam" id="PF01048">
    <property type="entry name" value="PNP_UDP_1"/>
    <property type="match status" value="1"/>
</dbReference>
<name>A0A1X7U129_AMPQE</name>
<dbReference type="GO" id="GO:0004850">
    <property type="term" value="F:uridine phosphorylase activity"/>
    <property type="evidence" value="ECO:0007669"/>
    <property type="project" value="InterPro"/>
</dbReference>
<dbReference type="STRING" id="400682.A0A1X7U129"/>
<organism evidence="3">
    <name type="scientific">Amphimedon queenslandica</name>
    <name type="common">Sponge</name>
    <dbReference type="NCBI Taxonomy" id="400682"/>
    <lineage>
        <taxon>Eukaryota</taxon>
        <taxon>Metazoa</taxon>
        <taxon>Porifera</taxon>
        <taxon>Demospongiae</taxon>
        <taxon>Heteroscleromorpha</taxon>
        <taxon>Haplosclerida</taxon>
        <taxon>Niphatidae</taxon>
        <taxon>Amphimedon</taxon>
    </lineage>
</organism>
<evidence type="ECO:0000256" key="1">
    <source>
        <dbReference type="ARBA" id="ARBA00010456"/>
    </source>
</evidence>
<dbReference type="OMA" id="HAQCHDV"/>
<evidence type="ECO:0000313" key="3">
    <source>
        <dbReference type="EnsemblMetazoa" id="Aqu2.1.21185_001"/>
    </source>
</evidence>
<gene>
    <name evidence="3" type="primary">100635660</name>
</gene>
<keyword evidence="4" id="KW-1185">Reference proteome</keyword>
<sequence length="284" mass="31456">MNPQLETLPYDFLYHIGYSKEDAKKIFGDVKFVVMGGSSKRMVSFAEKIAKAINHPQTELQHLDMTRTDRFCFYKIGPVISVNHGMGVPSITILLHEILKLLHYAEAVDPVIIRIGTSAGLGLPAGTVVITDRAVNDYVEEQHKIIILGKRVQRPAVMSKPLADEILKAQTNTTFITTLGTTMCTDDFYEGRTNAACCDCTTEEKLAYLKEIHQKGVSNIEMEATALASLCNKAGFKCAIVCVTLINRLEGDQVDIPPDVYASYQERPQNLVCDYICGKLAGNY</sequence>
<dbReference type="GO" id="GO:0006218">
    <property type="term" value="P:uridine catabolic process"/>
    <property type="evidence" value="ECO:0007669"/>
    <property type="project" value="TreeGrafter"/>
</dbReference>
<dbReference type="NCBIfam" id="TIGR01719">
    <property type="entry name" value="euk_UDPppase"/>
    <property type="match status" value="1"/>
</dbReference>
<evidence type="ECO:0000259" key="2">
    <source>
        <dbReference type="Pfam" id="PF01048"/>
    </source>
</evidence>